<dbReference type="AlphaFoldDB" id="A0AAN6WXS8"/>
<keyword evidence="3" id="KW-1185">Reference proteome</keyword>
<reference evidence="2" key="2">
    <citation type="submission" date="2023-05" db="EMBL/GenBank/DDBJ databases">
        <authorList>
            <consortium name="Lawrence Berkeley National Laboratory"/>
            <person name="Steindorff A."/>
            <person name="Hensen N."/>
            <person name="Bonometti L."/>
            <person name="Westerberg I."/>
            <person name="Brannstrom I.O."/>
            <person name="Guillou S."/>
            <person name="Cros-Aarteil S."/>
            <person name="Calhoun S."/>
            <person name="Haridas S."/>
            <person name="Kuo A."/>
            <person name="Mondo S."/>
            <person name="Pangilinan J."/>
            <person name="Riley R."/>
            <person name="Labutti K."/>
            <person name="Andreopoulos B."/>
            <person name="Lipzen A."/>
            <person name="Chen C."/>
            <person name="Yanf M."/>
            <person name="Daum C."/>
            <person name="Ng V."/>
            <person name="Clum A."/>
            <person name="Ohm R."/>
            <person name="Martin F."/>
            <person name="Silar P."/>
            <person name="Natvig D."/>
            <person name="Lalanne C."/>
            <person name="Gautier V."/>
            <person name="Ament-Velasquez S.L."/>
            <person name="Kruys A."/>
            <person name="Hutchinson M.I."/>
            <person name="Powell A.J."/>
            <person name="Barry K."/>
            <person name="Miller A.N."/>
            <person name="Grigoriev I.V."/>
            <person name="Debuchy R."/>
            <person name="Gladieux P."/>
            <person name="Thoren M.H."/>
            <person name="Johannesson H."/>
        </authorList>
    </citation>
    <scope>NUCLEOTIDE SEQUENCE</scope>
    <source>
        <strain evidence="2">PSN309</strain>
    </source>
</reference>
<feature type="compositionally biased region" description="Basic and acidic residues" evidence="1">
    <location>
        <begin position="16"/>
        <end position="28"/>
    </location>
</feature>
<evidence type="ECO:0000313" key="2">
    <source>
        <dbReference type="EMBL" id="KAK4190368.1"/>
    </source>
</evidence>
<dbReference type="Proteomes" id="UP001302126">
    <property type="component" value="Unassembled WGS sequence"/>
</dbReference>
<comment type="caution">
    <text evidence="2">The sequence shown here is derived from an EMBL/GenBank/DDBJ whole genome shotgun (WGS) entry which is preliminary data.</text>
</comment>
<reference evidence="2" key="1">
    <citation type="journal article" date="2023" name="Mol. Phylogenet. Evol.">
        <title>Genome-scale phylogeny and comparative genomics of the fungal order Sordariales.</title>
        <authorList>
            <person name="Hensen N."/>
            <person name="Bonometti L."/>
            <person name="Westerberg I."/>
            <person name="Brannstrom I.O."/>
            <person name="Guillou S."/>
            <person name="Cros-Aarteil S."/>
            <person name="Calhoun S."/>
            <person name="Haridas S."/>
            <person name="Kuo A."/>
            <person name="Mondo S."/>
            <person name="Pangilinan J."/>
            <person name="Riley R."/>
            <person name="LaButti K."/>
            <person name="Andreopoulos B."/>
            <person name="Lipzen A."/>
            <person name="Chen C."/>
            <person name="Yan M."/>
            <person name="Daum C."/>
            <person name="Ng V."/>
            <person name="Clum A."/>
            <person name="Steindorff A."/>
            <person name="Ohm R.A."/>
            <person name="Martin F."/>
            <person name="Silar P."/>
            <person name="Natvig D.O."/>
            <person name="Lalanne C."/>
            <person name="Gautier V."/>
            <person name="Ament-Velasquez S.L."/>
            <person name="Kruys A."/>
            <person name="Hutchinson M.I."/>
            <person name="Powell A.J."/>
            <person name="Barry K."/>
            <person name="Miller A.N."/>
            <person name="Grigoriev I.V."/>
            <person name="Debuchy R."/>
            <person name="Gladieux P."/>
            <person name="Hiltunen Thoren M."/>
            <person name="Johannesson H."/>
        </authorList>
    </citation>
    <scope>NUCLEOTIDE SEQUENCE</scope>
    <source>
        <strain evidence="2">PSN309</strain>
    </source>
</reference>
<feature type="region of interest" description="Disordered" evidence="1">
    <location>
        <begin position="1"/>
        <end position="28"/>
    </location>
</feature>
<name>A0AAN6WXS8_9PEZI</name>
<proteinExistence type="predicted"/>
<gene>
    <name evidence="2" type="ORF">QBC35DRAFT_79453</name>
</gene>
<accession>A0AAN6WXS8</accession>
<sequence>MPAGHSSGSRGGFVLHGKDSDQAVRGEEGNRCERLRTAILSKKSPNKNQHLEFRLMVITGWRFLLAVRCGMEAEGEGGGEPGSRTRGHHNKKGDGTVHYGLLRGVCCKHWISSLSAGSPIASDLPGNDETEEHEPRWALVGRVVFRLVAVLGQNCSSSQSRARCGTRIPAAASLTIPIRTLYLVFKRRQFSSIKETRRRQR</sequence>
<dbReference type="EMBL" id="MU864366">
    <property type="protein sequence ID" value="KAK4190368.1"/>
    <property type="molecule type" value="Genomic_DNA"/>
</dbReference>
<evidence type="ECO:0000313" key="3">
    <source>
        <dbReference type="Proteomes" id="UP001302126"/>
    </source>
</evidence>
<protein>
    <submittedName>
        <fullName evidence="2">Uncharacterized protein</fullName>
    </submittedName>
</protein>
<evidence type="ECO:0000256" key="1">
    <source>
        <dbReference type="SAM" id="MobiDB-lite"/>
    </source>
</evidence>
<organism evidence="2 3">
    <name type="scientific">Podospora australis</name>
    <dbReference type="NCBI Taxonomy" id="1536484"/>
    <lineage>
        <taxon>Eukaryota</taxon>
        <taxon>Fungi</taxon>
        <taxon>Dikarya</taxon>
        <taxon>Ascomycota</taxon>
        <taxon>Pezizomycotina</taxon>
        <taxon>Sordariomycetes</taxon>
        <taxon>Sordariomycetidae</taxon>
        <taxon>Sordariales</taxon>
        <taxon>Podosporaceae</taxon>
        <taxon>Podospora</taxon>
    </lineage>
</organism>